<dbReference type="AlphaFoldDB" id="A0AAV5QIC6"/>
<comment type="catalytic activity">
    <reaction evidence="8 9">
        <text>UMP + ATP = UDP + ADP</text>
        <dbReference type="Rhea" id="RHEA:24400"/>
        <dbReference type="ChEBI" id="CHEBI:30616"/>
        <dbReference type="ChEBI" id="CHEBI:57865"/>
        <dbReference type="ChEBI" id="CHEBI:58223"/>
        <dbReference type="ChEBI" id="CHEBI:456216"/>
        <dbReference type="EC" id="2.7.4.14"/>
    </reaction>
</comment>
<feature type="region of interest" description="LID" evidence="9">
    <location>
        <begin position="223"/>
        <end position="233"/>
    </location>
</feature>
<comment type="domain">
    <text evidence="9">Consists of three domains, a large central CORE domain and two small peripheral domains, NMPbind and LID, which undergo movements during catalysis. The LID domain closes over the site of phosphoryl transfer upon ATP binding. Assembling and dissambling the active center during each catalytic cycle provides an effective means to prevent ATP hydrolysis.</text>
</comment>
<evidence type="ECO:0000256" key="8">
    <source>
        <dbReference type="ARBA" id="ARBA00048116"/>
    </source>
</evidence>
<dbReference type="HAMAP" id="MF_03172">
    <property type="entry name" value="Adenylate_kinase_UMP_CMP_kin"/>
    <property type="match status" value="1"/>
</dbReference>
<keyword evidence="4 9" id="KW-0418">Kinase</keyword>
<dbReference type="InterPro" id="IPR006266">
    <property type="entry name" value="UMP_CMP_kinase"/>
</dbReference>
<keyword evidence="1 9" id="KW-0963">Cytoplasm</keyword>
<comment type="similarity">
    <text evidence="9">Belongs to the adenylate kinase family. UMP-CMP kinase subfamily.</text>
</comment>
<organism evidence="10 11">
    <name type="scientific">Saccharomycopsis crataegensis</name>
    <dbReference type="NCBI Taxonomy" id="43959"/>
    <lineage>
        <taxon>Eukaryota</taxon>
        <taxon>Fungi</taxon>
        <taxon>Dikarya</taxon>
        <taxon>Ascomycota</taxon>
        <taxon>Saccharomycotina</taxon>
        <taxon>Saccharomycetes</taxon>
        <taxon>Saccharomycopsidaceae</taxon>
        <taxon>Saccharomycopsis</taxon>
    </lineage>
</organism>
<dbReference type="InterPro" id="IPR027417">
    <property type="entry name" value="P-loop_NTPase"/>
</dbReference>
<dbReference type="Gene3D" id="3.40.50.300">
    <property type="entry name" value="P-loop containing nucleotide triphosphate hydrolases"/>
    <property type="match status" value="1"/>
</dbReference>
<dbReference type="HAMAP" id="MF_00235">
    <property type="entry name" value="Adenylate_kinase_Adk"/>
    <property type="match status" value="1"/>
</dbReference>
<dbReference type="CDD" id="cd01428">
    <property type="entry name" value="ADK"/>
    <property type="match status" value="1"/>
</dbReference>
<comment type="subunit">
    <text evidence="9">Monomer.</text>
</comment>
<evidence type="ECO:0000256" key="6">
    <source>
        <dbReference type="ARBA" id="ARBA00022975"/>
    </source>
</evidence>
<dbReference type="EMBL" id="BTFZ01000003">
    <property type="protein sequence ID" value="GMM34593.1"/>
    <property type="molecule type" value="Genomic_DNA"/>
</dbReference>
<evidence type="ECO:0000256" key="2">
    <source>
        <dbReference type="ARBA" id="ARBA00022679"/>
    </source>
</evidence>
<dbReference type="FunFam" id="3.40.50.300:FF:000315">
    <property type="entry name" value="Adenylate kinase 1"/>
    <property type="match status" value="1"/>
</dbReference>
<evidence type="ECO:0000313" key="10">
    <source>
        <dbReference type="EMBL" id="GMM34593.1"/>
    </source>
</evidence>
<feature type="binding site" evidence="9">
    <location>
        <position position="241"/>
    </location>
    <ligand>
        <name>a ribonucleoside 5'-phosphate</name>
        <dbReference type="ChEBI" id="CHEBI:58043"/>
    </ligand>
</feature>
<feature type="binding site" evidence="9">
    <location>
        <begin position="108"/>
        <end position="113"/>
    </location>
    <ligand>
        <name>ATP</name>
        <dbReference type="ChEBI" id="CHEBI:30616"/>
    </ligand>
</feature>
<keyword evidence="7 9" id="KW-0539">Nucleus</keyword>
<feature type="binding site" evidence="9">
    <location>
        <position position="269"/>
    </location>
    <ligand>
        <name>ATP</name>
        <dbReference type="ChEBI" id="CHEBI:30616"/>
    </ligand>
</feature>
<evidence type="ECO:0000256" key="9">
    <source>
        <dbReference type="HAMAP-Rule" id="MF_03172"/>
    </source>
</evidence>
<dbReference type="SUPFAM" id="SSF52540">
    <property type="entry name" value="P-loop containing nucleoside triphosphate hydrolases"/>
    <property type="match status" value="1"/>
</dbReference>
<feature type="binding site" evidence="9">
    <location>
        <position position="224"/>
    </location>
    <ligand>
        <name>ATP</name>
        <dbReference type="ChEBI" id="CHEBI:30616"/>
    </ligand>
</feature>
<feature type="binding site" evidence="9">
    <location>
        <position position="193"/>
    </location>
    <ligand>
        <name>a ribonucleoside 5'-phosphate</name>
        <dbReference type="ChEBI" id="CHEBI:58043"/>
    </ligand>
</feature>
<evidence type="ECO:0000256" key="7">
    <source>
        <dbReference type="ARBA" id="ARBA00023242"/>
    </source>
</evidence>
<evidence type="ECO:0000256" key="3">
    <source>
        <dbReference type="ARBA" id="ARBA00022741"/>
    </source>
</evidence>
<comment type="function">
    <text evidence="9">Catalyzes the phosphorylation of pyrimidine nucleoside monophosphates at the expense of ATP. Plays an important role in de novo pyrimidine nucleotide biosynthesis. Has preference for UMP and dUMP as phosphate acceptors, but can also use CMP, dCMP and AMP.</text>
</comment>
<dbReference type="PROSITE" id="PS00113">
    <property type="entry name" value="ADENYLATE_KINASE"/>
    <property type="match status" value="1"/>
</dbReference>
<feature type="binding site" evidence="9">
    <location>
        <begin position="156"/>
        <end position="158"/>
    </location>
    <ligand>
        <name>a ribonucleoside 5'-phosphate</name>
        <dbReference type="ChEBI" id="CHEBI:58043"/>
    </ligand>
</feature>
<evidence type="ECO:0000256" key="1">
    <source>
        <dbReference type="ARBA" id="ARBA00022490"/>
    </source>
</evidence>
<dbReference type="GO" id="GO:0005737">
    <property type="term" value="C:cytoplasm"/>
    <property type="evidence" value="ECO:0007669"/>
    <property type="project" value="UniProtKB-SubCell"/>
</dbReference>
<comment type="caution">
    <text evidence="10">The sequence shown here is derived from an EMBL/GenBank/DDBJ whole genome shotgun (WGS) entry which is preliminary data.</text>
</comment>
<dbReference type="GO" id="GO:0005524">
    <property type="term" value="F:ATP binding"/>
    <property type="evidence" value="ECO:0007669"/>
    <property type="project" value="UniProtKB-KW"/>
</dbReference>
<comment type="subcellular location">
    <subcellularLocation>
        <location evidence="9">Cytoplasm</location>
    </subcellularLocation>
    <subcellularLocation>
        <location evidence="9">Nucleus</location>
    </subcellularLocation>
    <text evidence="9">Predominantly cytoplasmic.</text>
</comment>
<gene>
    <name evidence="9" type="primary">URA6</name>
    <name evidence="10" type="ORF">DASC09_019180</name>
</gene>
<proteinExistence type="inferred from homology"/>
<reference evidence="10 11" key="1">
    <citation type="journal article" date="2023" name="Elife">
        <title>Identification of key yeast species and microbe-microbe interactions impacting larval growth of Drosophila in the wild.</title>
        <authorList>
            <person name="Mure A."/>
            <person name="Sugiura Y."/>
            <person name="Maeda R."/>
            <person name="Honda K."/>
            <person name="Sakurai N."/>
            <person name="Takahashi Y."/>
            <person name="Watada M."/>
            <person name="Katoh T."/>
            <person name="Gotoh A."/>
            <person name="Gotoh Y."/>
            <person name="Taniguchi I."/>
            <person name="Nakamura K."/>
            <person name="Hayashi T."/>
            <person name="Katayama T."/>
            <person name="Uemura T."/>
            <person name="Hattori Y."/>
        </authorList>
    </citation>
    <scope>NUCLEOTIDE SEQUENCE [LARGE SCALE GENOMIC DNA]</scope>
    <source>
        <strain evidence="10 11">SC-9</strain>
    </source>
</reference>
<dbReference type="InterPro" id="IPR033690">
    <property type="entry name" value="Adenylat_kinase_CS"/>
</dbReference>
<dbReference type="PRINTS" id="PR00094">
    <property type="entry name" value="ADENYLTKNASE"/>
</dbReference>
<dbReference type="InterPro" id="IPR000850">
    <property type="entry name" value="Adenylat/UMP-CMP_kin"/>
</dbReference>
<dbReference type="EC" id="2.7.4.14" evidence="9"/>
<keyword evidence="2 9" id="KW-0808">Transferase</keyword>
<keyword evidence="11" id="KW-1185">Reference proteome</keyword>
<evidence type="ECO:0000256" key="5">
    <source>
        <dbReference type="ARBA" id="ARBA00022840"/>
    </source>
</evidence>
<dbReference type="Pfam" id="PF00406">
    <property type="entry name" value="ADK"/>
    <property type="match status" value="1"/>
</dbReference>
<dbReference type="GO" id="GO:0019205">
    <property type="term" value="F:nucleobase-containing compound kinase activity"/>
    <property type="evidence" value="ECO:0007669"/>
    <property type="project" value="InterPro"/>
</dbReference>
<protein>
    <recommendedName>
        <fullName evidence="9">Uridylate kinase</fullName>
        <shortName evidence="9">UK</shortName>
        <ecNumber evidence="9">2.7.4.14</ecNumber>
    </recommendedName>
    <alternativeName>
        <fullName evidence="9">ATP:UMP phosphotransferase</fullName>
    </alternativeName>
    <alternativeName>
        <fullName evidence="9">Deoxycytidylate kinase</fullName>
        <shortName evidence="9">CK</shortName>
        <shortName evidence="9">dCMP kinase</shortName>
    </alternativeName>
    <alternativeName>
        <fullName evidence="9">Uridine monophosphate kinase</fullName>
        <shortName evidence="9">UMP kinase</shortName>
        <shortName evidence="9">UMPK</shortName>
    </alternativeName>
</protein>
<keyword evidence="3 9" id="KW-0547">Nucleotide-binding</keyword>
<evidence type="ECO:0000313" key="11">
    <source>
        <dbReference type="Proteomes" id="UP001360560"/>
    </source>
</evidence>
<accession>A0AAV5QIC6</accession>
<evidence type="ECO:0000256" key="4">
    <source>
        <dbReference type="ARBA" id="ARBA00022777"/>
    </source>
</evidence>
<comment type="cofactor">
    <cofactor evidence="9">
        <name>Mg(2+)</name>
        <dbReference type="ChEBI" id="CHEBI:18420"/>
    </cofactor>
    <text evidence="9">Binds 1 Mg(2+) ion per monomer.</text>
</comment>
<dbReference type="GO" id="GO:0006221">
    <property type="term" value="P:pyrimidine nucleotide biosynthetic process"/>
    <property type="evidence" value="ECO:0007669"/>
    <property type="project" value="UniProtKB-UniRule"/>
</dbReference>
<dbReference type="GO" id="GO:0016776">
    <property type="term" value="F:phosphotransferase activity, phosphate group as acceptor"/>
    <property type="evidence" value="ECO:0007669"/>
    <property type="project" value="InterPro"/>
</dbReference>
<dbReference type="PANTHER" id="PTHR23359">
    <property type="entry name" value="NUCLEOTIDE KINASE"/>
    <property type="match status" value="1"/>
</dbReference>
<feature type="binding site" evidence="9">
    <location>
        <position position="230"/>
    </location>
    <ligand>
        <name>a ribonucleoside 5'-phosphate</name>
        <dbReference type="ChEBI" id="CHEBI:58043"/>
    </ligand>
</feature>
<name>A0AAV5QIC6_9ASCO</name>
<sequence length="289" mass="31910">MFLLKASQKSATPIASRLLLSKTSATRGLASLKTSSIYNAKRFYSDSTNSQPKKSNNTMYLAAGAIALGAIGYYTYTKSTKEELTGNKAGPVFNNSEVSVVFVLGGPGSGKGTQCSKLVKEYDFVHLSAGDLLRAEQARPNSEFGELIAKYIREGLIVPQEITLKLLENAIKENYGKGSTRFLIDGFPRKMDQALSFEEQIATSAFTLFFECPEQVMIERIINRGKTSGRTDDNVESLKKRFKTFYETSMPVVDYFDKQGKMVKLSCNKPVDEVYASVKGALSEKLNIN</sequence>
<dbReference type="GO" id="GO:0006207">
    <property type="term" value="P:'de novo' pyrimidine nucleobase biosynthetic process"/>
    <property type="evidence" value="ECO:0007669"/>
    <property type="project" value="InterPro"/>
</dbReference>
<feature type="binding site" evidence="9">
    <location>
        <position position="134"/>
    </location>
    <ligand>
        <name>a ribonucleoside 5'-phosphate</name>
        <dbReference type="ChEBI" id="CHEBI:58043"/>
    </ligand>
</feature>
<keyword evidence="5 9" id="KW-0067">ATP-binding</keyword>
<keyword evidence="6 9" id="KW-0665">Pyrimidine biosynthesis</keyword>
<dbReference type="GO" id="GO:0005634">
    <property type="term" value="C:nucleus"/>
    <property type="evidence" value="ECO:0007669"/>
    <property type="project" value="UniProtKB-SubCell"/>
</dbReference>
<feature type="binding site" evidence="9">
    <location>
        <begin position="186"/>
        <end position="189"/>
    </location>
    <ligand>
        <name>a ribonucleoside 5'-phosphate</name>
        <dbReference type="ChEBI" id="CHEBI:58043"/>
    </ligand>
</feature>
<feature type="region of interest" description="NMPbind" evidence="9">
    <location>
        <begin position="128"/>
        <end position="158"/>
    </location>
</feature>
<dbReference type="GO" id="GO:0009123">
    <property type="term" value="P:nucleoside monophosphate metabolic process"/>
    <property type="evidence" value="ECO:0007669"/>
    <property type="project" value="UniProtKB-ARBA"/>
</dbReference>
<dbReference type="Proteomes" id="UP001360560">
    <property type="component" value="Unassembled WGS sequence"/>
</dbReference>
<dbReference type="NCBIfam" id="TIGR01359">
    <property type="entry name" value="UMP_CMP_kin_fam"/>
    <property type="match status" value="1"/>
</dbReference>